<organism evidence="8 9">
    <name type="scientific">Spelaeicoccus albus</name>
    <dbReference type="NCBI Taxonomy" id="1280376"/>
    <lineage>
        <taxon>Bacteria</taxon>
        <taxon>Bacillati</taxon>
        <taxon>Actinomycetota</taxon>
        <taxon>Actinomycetes</taxon>
        <taxon>Micrococcales</taxon>
        <taxon>Brevibacteriaceae</taxon>
        <taxon>Spelaeicoccus</taxon>
    </lineage>
</organism>
<evidence type="ECO:0000256" key="2">
    <source>
        <dbReference type="ARBA" id="ARBA00006143"/>
    </source>
</evidence>
<feature type="domain" description="Cytochrome C biogenesis protein transmembrane" evidence="7">
    <location>
        <begin position="8"/>
        <end position="171"/>
    </location>
</feature>
<evidence type="ECO:0000256" key="4">
    <source>
        <dbReference type="ARBA" id="ARBA00022989"/>
    </source>
</evidence>
<feature type="transmembrane region" description="Helical" evidence="6">
    <location>
        <begin position="147"/>
        <end position="173"/>
    </location>
</feature>
<evidence type="ECO:0000259" key="7">
    <source>
        <dbReference type="Pfam" id="PF02683"/>
    </source>
</evidence>
<accession>A0A7Z0D564</accession>
<dbReference type="PANTHER" id="PTHR31272:SF4">
    <property type="entry name" value="CYTOCHROME C-TYPE BIOGENESIS PROTEIN HI_1454-RELATED"/>
    <property type="match status" value="1"/>
</dbReference>
<dbReference type="InterPro" id="IPR051790">
    <property type="entry name" value="Cytochrome_c-biogenesis_DsbD"/>
</dbReference>
<feature type="transmembrane region" description="Helical" evidence="6">
    <location>
        <begin position="114"/>
        <end position="141"/>
    </location>
</feature>
<feature type="transmembrane region" description="Helical" evidence="6">
    <location>
        <begin position="45"/>
        <end position="68"/>
    </location>
</feature>
<keyword evidence="4 6" id="KW-1133">Transmembrane helix</keyword>
<dbReference type="Proteomes" id="UP000539111">
    <property type="component" value="Unassembled WGS sequence"/>
</dbReference>
<dbReference type="GO" id="GO:0017004">
    <property type="term" value="P:cytochrome complex assembly"/>
    <property type="evidence" value="ECO:0007669"/>
    <property type="project" value="InterPro"/>
</dbReference>
<dbReference type="GO" id="GO:0016020">
    <property type="term" value="C:membrane"/>
    <property type="evidence" value="ECO:0007669"/>
    <property type="project" value="UniProtKB-SubCell"/>
</dbReference>
<dbReference type="PANTHER" id="PTHR31272">
    <property type="entry name" value="CYTOCHROME C-TYPE BIOGENESIS PROTEIN HI_1454-RELATED"/>
    <property type="match status" value="1"/>
</dbReference>
<protein>
    <submittedName>
        <fullName evidence="8">Cytochrome c biogenesis protein CcdA</fullName>
    </submittedName>
</protein>
<dbReference type="EMBL" id="JACBZP010000001">
    <property type="protein sequence ID" value="NYI69107.1"/>
    <property type="molecule type" value="Genomic_DNA"/>
</dbReference>
<comment type="caution">
    <text evidence="8">The sequence shown here is derived from an EMBL/GenBank/DDBJ whole genome shotgun (WGS) entry which is preliminary data.</text>
</comment>
<evidence type="ECO:0000313" key="8">
    <source>
        <dbReference type="EMBL" id="NYI69107.1"/>
    </source>
</evidence>
<keyword evidence="5 6" id="KW-0472">Membrane</keyword>
<dbReference type="RefSeq" id="WP_179429378.1">
    <property type="nucleotide sequence ID" value="NZ_JACBZP010000001.1"/>
</dbReference>
<feature type="transmembrane region" description="Helical" evidence="6">
    <location>
        <begin position="12"/>
        <end position="33"/>
    </location>
</feature>
<evidence type="ECO:0000313" key="9">
    <source>
        <dbReference type="Proteomes" id="UP000539111"/>
    </source>
</evidence>
<evidence type="ECO:0000256" key="5">
    <source>
        <dbReference type="ARBA" id="ARBA00023136"/>
    </source>
</evidence>
<evidence type="ECO:0000256" key="1">
    <source>
        <dbReference type="ARBA" id="ARBA00004141"/>
    </source>
</evidence>
<dbReference type="Pfam" id="PF02683">
    <property type="entry name" value="DsbD_TM"/>
    <property type="match status" value="1"/>
</dbReference>
<feature type="transmembrane region" description="Helical" evidence="6">
    <location>
        <begin position="246"/>
        <end position="265"/>
    </location>
</feature>
<dbReference type="AlphaFoldDB" id="A0A7Z0D564"/>
<comment type="subcellular location">
    <subcellularLocation>
        <location evidence="1">Membrane</location>
        <topology evidence="1">Multi-pass membrane protein</topology>
    </subcellularLocation>
</comment>
<sequence>MDIGFTGALLGGVISLLSPCSVMLLPAFFAYAFAAPAKLLGRTGVFYLGLVVTLVPLGVFSSALGSLAGDNRYVLVRIVAIVVMVAGLVQLSGLPIPGLRRTESAGNSTSAISVFFLGAVYAVAGVCAGPILGSVLMVAAIAGNAVYGGVMLAIYALGMTVPLFVLALVWNSMGMRGRALVRPRSVHIGRWRNTWLMIVSGILSIGVGILLLVTNGTADFGGFFSVGTQYKAESWVSNFGSTVSNYWFIGGAAVVLAGVAIIVRLRNRPRRRDSEAAKR</sequence>
<name>A0A7Z0D564_9MICO</name>
<keyword evidence="9" id="KW-1185">Reference proteome</keyword>
<comment type="similarity">
    <text evidence="2">Belongs to the DsbD family.</text>
</comment>
<evidence type="ECO:0000256" key="6">
    <source>
        <dbReference type="SAM" id="Phobius"/>
    </source>
</evidence>
<dbReference type="InterPro" id="IPR003834">
    <property type="entry name" value="Cyt_c_assmbl_TM_dom"/>
</dbReference>
<proteinExistence type="inferred from homology"/>
<feature type="transmembrane region" description="Helical" evidence="6">
    <location>
        <begin position="74"/>
        <end position="94"/>
    </location>
</feature>
<evidence type="ECO:0000256" key="3">
    <source>
        <dbReference type="ARBA" id="ARBA00022692"/>
    </source>
</evidence>
<feature type="transmembrane region" description="Helical" evidence="6">
    <location>
        <begin position="194"/>
        <end position="213"/>
    </location>
</feature>
<reference evidence="8 9" key="1">
    <citation type="submission" date="2020-07" db="EMBL/GenBank/DDBJ databases">
        <title>Sequencing the genomes of 1000 actinobacteria strains.</title>
        <authorList>
            <person name="Klenk H.-P."/>
        </authorList>
    </citation>
    <scope>NUCLEOTIDE SEQUENCE [LARGE SCALE GENOMIC DNA]</scope>
    <source>
        <strain evidence="8 9">DSM 26341</strain>
    </source>
</reference>
<gene>
    <name evidence="8" type="ORF">BJY26_003413</name>
</gene>
<keyword evidence="3 6" id="KW-0812">Transmembrane</keyword>